<keyword evidence="3" id="KW-1133">Transmembrane helix</keyword>
<dbReference type="PANTHER" id="PTHR10161:SF14">
    <property type="entry name" value="TARTRATE-RESISTANT ACID PHOSPHATASE TYPE 5"/>
    <property type="match status" value="1"/>
</dbReference>
<dbReference type="InterPro" id="IPR051558">
    <property type="entry name" value="Metallophosphoesterase_PAP"/>
</dbReference>
<dbReference type="InterPro" id="IPR029052">
    <property type="entry name" value="Metallo-depent_PP-like"/>
</dbReference>
<feature type="domain" description="Calcineurin-like phosphoesterase" evidence="4">
    <location>
        <begin position="73"/>
        <end position="250"/>
    </location>
</feature>
<comment type="caution">
    <text evidence="5">The sequence shown here is derived from an EMBL/GenBank/DDBJ whole genome shotgun (WGS) entry which is preliminary data.</text>
</comment>
<evidence type="ECO:0000259" key="4">
    <source>
        <dbReference type="Pfam" id="PF00149"/>
    </source>
</evidence>
<dbReference type="InterPro" id="IPR004843">
    <property type="entry name" value="Calcineurin-like_PHP"/>
</dbReference>
<evidence type="ECO:0000313" key="5">
    <source>
        <dbReference type="EMBL" id="RDE49614.1"/>
    </source>
</evidence>
<reference evidence="5 6" key="1">
    <citation type="submission" date="2018-05" db="EMBL/GenBank/DDBJ databases">
        <title>Integrated omic analyses show evidence that a Ca. Accumulibacter phosphatis strain performs denitrification under micro-aerobic conditions.</title>
        <authorList>
            <person name="Camejo P.Y."/>
            <person name="Katherine M.D."/>
            <person name="Daniel N.R."/>
        </authorList>
    </citation>
    <scope>NUCLEOTIDE SEQUENCE [LARGE SCALE GENOMIC DNA]</scope>
    <source>
        <strain evidence="5">UW-LDO-IC</strain>
    </source>
</reference>
<organism evidence="5 6">
    <name type="scientific">Candidatus Accumulibacter meliphilus</name>
    <dbReference type="NCBI Taxonomy" id="2211374"/>
    <lineage>
        <taxon>Bacteria</taxon>
        <taxon>Pseudomonadati</taxon>
        <taxon>Pseudomonadota</taxon>
        <taxon>Betaproteobacteria</taxon>
        <taxon>Candidatus Accumulibacter</taxon>
    </lineage>
</organism>
<dbReference type="AlphaFoldDB" id="A0A369XI79"/>
<keyword evidence="1" id="KW-0732">Signal</keyword>
<sequence length="341" mass="37804">MVVPRKIIVRLALFVGLTVVVTLAVIAYCQLSTPQPVALAVPSATAARISFFALGDQGTAQFDQWRVARSMENVAEKTGDLDFVILLGDNFYRDGIQSTEDRQWNWKFENMYSGTKLATIPFYSVLGNNDVRGNGEAQIQYSRDQAGSGRWQMPGHYYSKDFGLDNGHPLLRVVFVDSNNLTPENMAKQVRFIAEAFAPSATQATWRIVVAHHPIRNAGHHGETEALVSTLLPVLQKYHVDLYLAGHDHDQQLIVRDGEPYYVISGGGGQSLHMVSKGQEGLLFGKSKHGFARTVVDSSRMAIDFYDDDGKMAVRYAVRRSCREAASACLKQTMAPTTDKE</sequence>
<dbReference type="Gene3D" id="3.60.21.10">
    <property type="match status" value="1"/>
</dbReference>
<protein>
    <submittedName>
        <fullName evidence="5">Acid phosphatase</fullName>
    </submittedName>
</protein>
<evidence type="ECO:0000313" key="6">
    <source>
        <dbReference type="Proteomes" id="UP000253831"/>
    </source>
</evidence>
<evidence type="ECO:0000256" key="3">
    <source>
        <dbReference type="SAM" id="Phobius"/>
    </source>
</evidence>
<keyword evidence="3" id="KW-0812">Transmembrane</keyword>
<keyword evidence="2" id="KW-0378">Hydrolase</keyword>
<evidence type="ECO:0000256" key="1">
    <source>
        <dbReference type="ARBA" id="ARBA00022729"/>
    </source>
</evidence>
<dbReference type="GO" id="GO:0016787">
    <property type="term" value="F:hydrolase activity"/>
    <property type="evidence" value="ECO:0007669"/>
    <property type="project" value="UniProtKB-KW"/>
</dbReference>
<dbReference type="SUPFAM" id="SSF56300">
    <property type="entry name" value="Metallo-dependent phosphatases"/>
    <property type="match status" value="1"/>
</dbReference>
<evidence type="ECO:0000256" key="2">
    <source>
        <dbReference type="ARBA" id="ARBA00022801"/>
    </source>
</evidence>
<keyword evidence="3" id="KW-0472">Membrane</keyword>
<gene>
    <name evidence="5" type="ORF">DVS81_15820</name>
</gene>
<feature type="transmembrane region" description="Helical" evidence="3">
    <location>
        <begin position="7"/>
        <end position="28"/>
    </location>
</feature>
<proteinExistence type="predicted"/>
<dbReference type="EMBL" id="QPGA01000037">
    <property type="protein sequence ID" value="RDE49614.1"/>
    <property type="molecule type" value="Genomic_DNA"/>
</dbReference>
<accession>A0A369XI79</accession>
<dbReference type="Pfam" id="PF00149">
    <property type="entry name" value="Metallophos"/>
    <property type="match status" value="1"/>
</dbReference>
<dbReference type="Proteomes" id="UP000253831">
    <property type="component" value="Unassembled WGS sequence"/>
</dbReference>
<name>A0A369XI79_9PROT</name>
<dbReference type="PANTHER" id="PTHR10161">
    <property type="entry name" value="TARTRATE-RESISTANT ACID PHOSPHATASE TYPE 5"/>
    <property type="match status" value="1"/>
</dbReference>